<dbReference type="GO" id="GO:0046872">
    <property type="term" value="F:metal ion binding"/>
    <property type="evidence" value="ECO:0007669"/>
    <property type="project" value="UniProtKB-KW"/>
</dbReference>
<gene>
    <name evidence="7" type="ORF">BJ969_003089</name>
</gene>
<evidence type="ECO:0000256" key="1">
    <source>
        <dbReference type="ARBA" id="ARBA00007523"/>
    </source>
</evidence>
<dbReference type="InterPro" id="IPR037225">
    <property type="entry name" value="Nuo51_FMN-bd_sf"/>
</dbReference>
<dbReference type="InterPro" id="IPR036249">
    <property type="entry name" value="Thioredoxin-like_sf"/>
</dbReference>
<organism evidence="7 8">
    <name type="scientific">Saccharopolyspora gloriosae</name>
    <dbReference type="NCBI Taxonomy" id="455344"/>
    <lineage>
        <taxon>Bacteria</taxon>
        <taxon>Bacillati</taxon>
        <taxon>Actinomycetota</taxon>
        <taxon>Actinomycetes</taxon>
        <taxon>Pseudonocardiales</taxon>
        <taxon>Pseudonocardiaceae</taxon>
        <taxon>Saccharopolyspora</taxon>
    </lineage>
</organism>
<keyword evidence="3" id="KW-0479">Metal-binding</keyword>
<dbReference type="Pfam" id="PF01512">
    <property type="entry name" value="Complex1_51K"/>
    <property type="match status" value="1"/>
</dbReference>
<dbReference type="InterPro" id="IPR001949">
    <property type="entry name" value="NADH-UbQ_OxRdtase_51kDa_CS"/>
</dbReference>
<dbReference type="SUPFAM" id="SSF142984">
    <property type="entry name" value="Nqo1 middle domain-like"/>
    <property type="match status" value="1"/>
</dbReference>
<dbReference type="GO" id="GO:0008137">
    <property type="term" value="F:NADH dehydrogenase (ubiquinone) activity"/>
    <property type="evidence" value="ECO:0007669"/>
    <property type="project" value="InterPro"/>
</dbReference>
<dbReference type="PANTHER" id="PTHR43578:SF3">
    <property type="entry name" value="NADH-QUINONE OXIDOREDUCTASE SUBUNIT F"/>
    <property type="match status" value="1"/>
</dbReference>
<dbReference type="Gene3D" id="3.40.50.11540">
    <property type="entry name" value="NADH-ubiquinone oxidoreductase 51kDa subunit"/>
    <property type="match status" value="1"/>
</dbReference>
<keyword evidence="7" id="KW-0830">Ubiquinone</keyword>
<sequence>MTPDAFVSWQRRFGAAGIGALDRIRALHERRGTIGRRERQEIAVELRWPVAAATGSTSFYADLRGEVRRRHVQVCTGTSCFVSAGGRPVAQAESALENAGPARAISSACAHCLGFCYAAPAVLDGATPLAGSGVYEQLVADAPNPAPTMPFRSECEPVVLSGLLGAEPAWQVWPEALAAGSGAVLGEVDSSGLRGRGGAAFPVAAKWRAARNGRAPRYVVANGDEGDPGSFCDRLLMEGDPHRVLEGLALAGIAVGARRGFVFVRSEYPDAVRTLGEAVAEARAAGHLGSRVHGSAVDFDIEIVRGAGSYVAGEETALLRALQGLRGAVVPRPPYPSERGVRHRPTAVNNVETLAAVPWILRHGAAAYARLGTDLEPGTKLVCFSERFRSPGVCEVEFGVPLRHLVDRLGGGLRAGHRLRAVQVGGPLGGFLAPHELDVPFTAHALDGAGVALGHGSLVAIDDAVRARDLLQHVWSFAAAESCGACAPCRIGTRQGSDLTAAGDVEAQQRVLEVMARASLCGFGRGVPGAVRSLLRVYHEELGG</sequence>
<dbReference type="InterPro" id="IPR037207">
    <property type="entry name" value="Nuop51_4Fe4S-bd_sf"/>
</dbReference>
<feature type="domain" description="NADH-ubiquinone oxidoreductase 51kDa subunit iron-sulphur binding" evidence="6">
    <location>
        <begin position="468"/>
        <end position="510"/>
    </location>
</feature>
<dbReference type="RefSeq" id="WP_246456840.1">
    <property type="nucleotide sequence ID" value="NZ_JACHIV010000001.1"/>
</dbReference>
<dbReference type="Gene3D" id="3.10.20.600">
    <property type="match status" value="1"/>
</dbReference>
<dbReference type="SUPFAM" id="SSF142019">
    <property type="entry name" value="Nqo1 FMN-binding domain-like"/>
    <property type="match status" value="1"/>
</dbReference>
<evidence type="ECO:0000256" key="5">
    <source>
        <dbReference type="ARBA" id="ARBA00023014"/>
    </source>
</evidence>
<dbReference type="PANTHER" id="PTHR43578">
    <property type="entry name" value="NADH-QUINONE OXIDOREDUCTASE SUBUNIT F"/>
    <property type="match status" value="1"/>
</dbReference>
<evidence type="ECO:0000256" key="4">
    <source>
        <dbReference type="ARBA" id="ARBA00023004"/>
    </source>
</evidence>
<evidence type="ECO:0000313" key="8">
    <source>
        <dbReference type="Proteomes" id="UP000580474"/>
    </source>
</evidence>
<proteinExistence type="inferred from homology"/>
<dbReference type="EMBL" id="JACHIV010000001">
    <property type="protein sequence ID" value="MBB5070001.1"/>
    <property type="molecule type" value="Genomic_DNA"/>
</dbReference>
<name>A0A840NG72_9PSEU</name>
<dbReference type="Gene3D" id="1.20.1440.230">
    <property type="entry name" value="NADH-ubiquinone oxidoreductase 51kDa subunit, iron-sulphur binding domain"/>
    <property type="match status" value="1"/>
</dbReference>
<dbReference type="Proteomes" id="UP000580474">
    <property type="component" value="Unassembled WGS sequence"/>
</dbReference>
<keyword evidence="4" id="KW-0408">Iron</keyword>
<evidence type="ECO:0000256" key="3">
    <source>
        <dbReference type="ARBA" id="ARBA00022723"/>
    </source>
</evidence>
<dbReference type="InterPro" id="IPR011538">
    <property type="entry name" value="Nuo51_FMN-bd"/>
</dbReference>
<dbReference type="CDD" id="cd02980">
    <property type="entry name" value="TRX_Fd_family"/>
    <property type="match status" value="1"/>
</dbReference>
<dbReference type="GO" id="GO:0051539">
    <property type="term" value="F:4 iron, 4 sulfur cluster binding"/>
    <property type="evidence" value="ECO:0007669"/>
    <property type="project" value="UniProtKB-KW"/>
</dbReference>
<dbReference type="SUPFAM" id="SSF140490">
    <property type="entry name" value="Nqo1C-terminal domain-like"/>
    <property type="match status" value="1"/>
</dbReference>
<comment type="caution">
    <text evidence="7">The sequence shown here is derived from an EMBL/GenBank/DDBJ whole genome shotgun (WGS) entry which is preliminary data.</text>
</comment>
<keyword evidence="8" id="KW-1185">Reference proteome</keyword>
<keyword evidence="5" id="KW-0411">Iron-sulfur</keyword>
<accession>A0A840NG72</accession>
<dbReference type="PROSITE" id="PS00645">
    <property type="entry name" value="COMPLEX1_51K_2"/>
    <property type="match status" value="1"/>
</dbReference>
<evidence type="ECO:0000256" key="2">
    <source>
        <dbReference type="ARBA" id="ARBA00022485"/>
    </source>
</evidence>
<dbReference type="Gene3D" id="3.40.30.10">
    <property type="entry name" value="Glutaredoxin"/>
    <property type="match status" value="1"/>
</dbReference>
<comment type="similarity">
    <text evidence="1">Belongs to the complex I 51 kDa subunit family.</text>
</comment>
<dbReference type="Pfam" id="PF01257">
    <property type="entry name" value="2Fe-2S_thioredx"/>
    <property type="match status" value="1"/>
</dbReference>
<keyword evidence="2" id="KW-0004">4Fe-4S</keyword>
<protein>
    <submittedName>
        <fullName evidence="7">NADH:ubiquinone oxidoreductase subunit F (NADH-binding)</fullName>
    </submittedName>
</protein>
<dbReference type="GO" id="GO:0010181">
    <property type="term" value="F:FMN binding"/>
    <property type="evidence" value="ECO:0007669"/>
    <property type="project" value="InterPro"/>
</dbReference>
<evidence type="ECO:0000259" key="6">
    <source>
        <dbReference type="SMART" id="SM00928"/>
    </source>
</evidence>
<dbReference type="SMART" id="SM00928">
    <property type="entry name" value="NADH_4Fe-4S"/>
    <property type="match status" value="1"/>
</dbReference>
<dbReference type="InterPro" id="IPR019575">
    <property type="entry name" value="Nuop51_4Fe4S-bd"/>
</dbReference>
<dbReference type="Pfam" id="PF10589">
    <property type="entry name" value="NADH_4Fe-4S"/>
    <property type="match status" value="1"/>
</dbReference>
<dbReference type="AlphaFoldDB" id="A0A840NG72"/>
<dbReference type="SUPFAM" id="SSF52833">
    <property type="entry name" value="Thioredoxin-like"/>
    <property type="match status" value="1"/>
</dbReference>
<evidence type="ECO:0000313" key="7">
    <source>
        <dbReference type="EMBL" id="MBB5070001.1"/>
    </source>
</evidence>
<reference evidence="7 8" key="1">
    <citation type="submission" date="2020-08" db="EMBL/GenBank/DDBJ databases">
        <title>Sequencing the genomes of 1000 actinobacteria strains.</title>
        <authorList>
            <person name="Klenk H.-P."/>
        </authorList>
    </citation>
    <scope>NUCLEOTIDE SEQUENCE [LARGE SCALE GENOMIC DNA]</scope>
    <source>
        <strain evidence="7 8">DSM 45582</strain>
    </source>
</reference>